<evidence type="ECO:0000313" key="3">
    <source>
        <dbReference type="Proteomes" id="UP000654370"/>
    </source>
</evidence>
<dbReference type="OrthoDB" id="2351770at2759"/>
<feature type="coiled-coil region" evidence="1">
    <location>
        <begin position="171"/>
        <end position="201"/>
    </location>
</feature>
<name>A0A8H7PMP8_MORIS</name>
<comment type="caution">
    <text evidence="2">The sequence shown here is derived from an EMBL/GenBank/DDBJ whole genome shotgun (WGS) entry which is preliminary data.</text>
</comment>
<keyword evidence="3" id="KW-1185">Reference proteome</keyword>
<dbReference type="AlphaFoldDB" id="A0A8H7PMP8"/>
<organism evidence="2 3">
    <name type="scientific">Mortierella isabellina</name>
    <name type="common">Filamentous fungus</name>
    <name type="synonym">Umbelopsis isabellina</name>
    <dbReference type="NCBI Taxonomy" id="91625"/>
    <lineage>
        <taxon>Eukaryota</taxon>
        <taxon>Fungi</taxon>
        <taxon>Fungi incertae sedis</taxon>
        <taxon>Mucoromycota</taxon>
        <taxon>Mucoromycotina</taxon>
        <taxon>Umbelopsidomycetes</taxon>
        <taxon>Umbelopsidales</taxon>
        <taxon>Umbelopsidaceae</taxon>
        <taxon>Umbelopsis</taxon>
    </lineage>
</organism>
<evidence type="ECO:0000256" key="1">
    <source>
        <dbReference type="SAM" id="Coils"/>
    </source>
</evidence>
<gene>
    <name evidence="2" type="ORF">INT43_007561</name>
</gene>
<proteinExistence type="predicted"/>
<dbReference type="Proteomes" id="UP000654370">
    <property type="component" value="Unassembled WGS sequence"/>
</dbReference>
<evidence type="ECO:0000313" key="2">
    <source>
        <dbReference type="EMBL" id="KAG2176907.1"/>
    </source>
</evidence>
<feature type="coiled-coil region" evidence="1">
    <location>
        <begin position="77"/>
        <end position="104"/>
    </location>
</feature>
<keyword evidence="1" id="KW-0175">Coiled coil</keyword>
<sequence length="407" mass="47079">MEDINGFVRLLNDPANLRLCIRALRDTQQQILAKQKQCRIFNLVYDTVKVNNNKILYAQTQLLRRIRTEEMEYAKQAESLQGSRKHIELELNLLEDNLTSARQHAQVRRDKRNKRESQYNSAYNLPVMSNYWEKKYLRARDKNASAEQAVCDMRDRYEQCREELHNMGRELGKIQSASADLQQQKEEAEATTAKIQALTQKLSQANTYWAHFAQGPCQELTSAISDFIHLLERQKDGQDIQATFYHLINSNNVYLDECHNGDTSFGDIELDYVCSRCEESQHGWPLVDKVRTQDLLCPMCYKETRMSMVVEKKVNALGGKLLGSDTSLNSFDIRRLSVPIQSQQRRSSALNLRRKSGTSDMQSIESIEKPRLKRNLLKSMFNISTPSLYTSSRTSSFYSDTSEKLMT</sequence>
<protein>
    <submittedName>
        <fullName evidence="2">Uncharacterized protein</fullName>
    </submittedName>
</protein>
<accession>A0A8H7PMP8</accession>
<dbReference type="EMBL" id="JAEPQZ010000009">
    <property type="protein sequence ID" value="KAG2176907.1"/>
    <property type="molecule type" value="Genomic_DNA"/>
</dbReference>
<reference evidence="2" key="1">
    <citation type="submission" date="2020-12" db="EMBL/GenBank/DDBJ databases">
        <title>Metabolic potential, ecology and presence of endohyphal bacteria is reflected in genomic diversity of Mucoromycotina.</title>
        <authorList>
            <person name="Muszewska A."/>
            <person name="Okrasinska A."/>
            <person name="Steczkiewicz K."/>
            <person name="Drgas O."/>
            <person name="Orlowska M."/>
            <person name="Perlinska-Lenart U."/>
            <person name="Aleksandrzak-Piekarczyk T."/>
            <person name="Szatraj K."/>
            <person name="Zielenkiewicz U."/>
            <person name="Pilsyk S."/>
            <person name="Malc E."/>
            <person name="Mieczkowski P."/>
            <person name="Kruszewska J.S."/>
            <person name="Biernat P."/>
            <person name="Pawlowska J."/>
        </authorList>
    </citation>
    <scope>NUCLEOTIDE SEQUENCE</scope>
    <source>
        <strain evidence="2">WA0000067209</strain>
    </source>
</reference>